<evidence type="ECO:0000313" key="9">
    <source>
        <dbReference type="Proteomes" id="UP000014184"/>
    </source>
</evidence>
<feature type="transmembrane region" description="Helical" evidence="6">
    <location>
        <begin position="61"/>
        <end position="85"/>
    </location>
</feature>
<proteinExistence type="predicted"/>
<dbReference type="EMBL" id="AOSG01000003">
    <property type="protein sequence ID" value="EOR72700.1"/>
    <property type="molecule type" value="Genomic_DNA"/>
</dbReference>
<dbReference type="PANTHER" id="PTHR40077">
    <property type="entry name" value="MEMBRANE PROTEIN-RELATED"/>
    <property type="match status" value="1"/>
</dbReference>
<sequence length="141" mass="15514">MENKRLPLTVYRVLAYVTSTWLLLLTFVAMPAKYLVGETAQFSVVPAPAGLEQWFGAETPLMMYIAIPHGYIYMVFVLSVLWLALKRRWNALRTVGVMLSGTIPVVGFFVERKIAAEEQAAIDAEEQTSGAAQSATISADG</sequence>
<protein>
    <recommendedName>
        <fullName evidence="7">DUF3817 domain-containing protein</fullName>
    </recommendedName>
</protein>
<comment type="subcellular location">
    <subcellularLocation>
        <location evidence="1">Cell membrane</location>
        <topology evidence="1">Multi-pass membrane protein</topology>
    </subcellularLocation>
</comment>
<dbReference type="NCBIfam" id="TIGR03954">
    <property type="entry name" value="integ_memb_HG"/>
    <property type="match status" value="1"/>
</dbReference>
<keyword evidence="2" id="KW-1003">Cell membrane</keyword>
<feature type="domain" description="DUF3817" evidence="7">
    <location>
        <begin position="8"/>
        <end position="114"/>
    </location>
</feature>
<evidence type="ECO:0000256" key="1">
    <source>
        <dbReference type="ARBA" id="ARBA00004651"/>
    </source>
</evidence>
<dbReference type="InterPro" id="IPR023845">
    <property type="entry name" value="DUF3817_TM"/>
</dbReference>
<dbReference type="GO" id="GO:0005886">
    <property type="term" value="C:plasma membrane"/>
    <property type="evidence" value="ECO:0007669"/>
    <property type="project" value="UniProtKB-SubCell"/>
</dbReference>
<keyword evidence="4 6" id="KW-1133">Transmembrane helix</keyword>
<gene>
    <name evidence="8" type="ORF">TM51_01148</name>
</gene>
<keyword evidence="3 6" id="KW-0812">Transmembrane</keyword>
<feature type="transmembrane region" description="Helical" evidence="6">
    <location>
        <begin position="12"/>
        <end position="32"/>
    </location>
</feature>
<evidence type="ECO:0000256" key="5">
    <source>
        <dbReference type="ARBA" id="ARBA00023136"/>
    </source>
</evidence>
<comment type="caution">
    <text evidence="8">The sequence shown here is derived from an EMBL/GenBank/DDBJ whole genome shotgun (WGS) entry which is preliminary data.</text>
</comment>
<evidence type="ECO:0000259" key="7">
    <source>
        <dbReference type="Pfam" id="PF12823"/>
    </source>
</evidence>
<reference evidence="8 9" key="1">
    <citation type="journal article" date="2013" name="Genome Announc.">
        <title>Draft Genome Sequence of the Lignocellulose Decomposer Thermobifida fusca Strain TM51.</title>
        <authorList>
            <person name="Toth A."/>
            <person name="Barna T."/>
            <person name="Nagy I."/>
            <person name="Horvath B."/>
            <person name="Nagy I."/>
            <person name="Tancsics A."/>
            <person name="Kriszt B."/>
            <person name="Baka E."/>
            <person name="Fekete C."/>
            <person name="Kukolya J."/>
        </authorList>
    </citation>
    <scope>NUCLEOTIDE SEQUENCE [LARGE SCALE GENOMIC DNA]</scope>
    <source>
        <strain evidence="8 9">TM51</strain>
    </source>
</reference>
<evidence type="ECO:0000313" key="8">
    <source>
        <dbReference type="EMBL" id="EOR72700.1"/>
    </source>
</evidence>
<evidence type="ECO:0000256" key="4">
    <source>
        <dbReference type="ARBA" id="ARBA00022989"/>
    </source>
</evidence>
<dbReference type="Pfam" id="PF12823">
    <property type="entry name" value="DUF3817"/>
    <property type="match status" value="1"/>
</dbReference>
<organism evidence="8 9">
    <name type="scientific">Thermobifida fusca TM51</name>
    <dbReference type="NCBI Taxonomy" id="1169414"/>
    <lineage>
        <taxon>Bacteria</taxon>
        <taxon>Bacillati</taxon>
        <taxon>Actinomycetota</taxon>
        <taxon>Actinomycetes</taxon>
        <taxon>Streptosporangiales</taxon>
        <taxon>Nocardiopsidaceae</taxon>
        <taxon>Thermobifida</taxon>
    </lineage>
</organism>
<keyword evidence="5 6" id="KW-0472">Membrane</keyword>
<evidence type="ECO:0000256" key="2">
    <source>
        <dbReference type="ARBA" id="ARBA00022475"/>
    </source>
</evidence>
<evidence type="ECO:0000256" key="6">
    <source>
        <dbReference type="SAM" id="Phobius"/>
    </source>
</evidence>
<name>A0A9P2TDY2_THEFU</name>
<keyword evidence="9" id="KW-1185">Reference proteome</keyword>
<accession>A0A9P2TDY2</accession>
<dbReference type="RefSeq" id="WP_011290612.1">
    <property type="nucleotide sequence ID" value="NZ_AOSG01000003.1"/>
</dbReference>
<dbReference type="Proteomes" id="UP000014184">
    <property type="component" value="Unassembled WGS sequence"/>
</dbReference>
<evidence type="ECO:0000256" key="3">
    <source>
        <dbReference type="ARBA" id="ARBA00022692"/>
    </source>
</evidence>
<dbReference type="PANTHER" id="PTHR40077:SF2">
    <property type="entry name" value="MEMBRANE PROTEIN"/>
    <property type="match status" value="1"/>
</dbReference>
<dbReference type="AlphaFoldDB" id="A0A9P2TDY2"/>